<dbReference type="EMBL" id="MU275951">
    <property type="protein sequence ID" value="KAI0045462.1"/>
    <property type="molecule type" value="Genomic_DNA"/>
</dbReference>
<protein>
    <submittedName>
        <fullName evidence="1">Uncharacterized protein</fullName>
    </submittedName>
</protein>
<accession>A0ACB8RNH4</accession>
<gene>
    <name evidence="1" type="ORF">FA95DRAFT_1561107</name>
</gene>
<proteinExistence type="predicted"/>
<reference evidence="1" key="2">
    <citation type="journal article" date="2022" name="New Phytol.">
        <title>Evolutionary transition to the ectomycorrhizal habit in the genomes of a hyperdiverse lineage of mushroom-forming fungi.</title>
        <authorList>
            <person name="Looney B."/>
            <person name="Miyauchi S."/>
            <person name="Morin E."/>
            <person name="Drula E."/>
            <person name="Courty P.E."/>
            <person name="Kohler A."/>
            <person name="Kuo A."/>
            <person name="LaButti K."/>
            <person name="Pangilinan J."/>
            <person name="Lipzen A."/>
            <person name="Riley R."/>
            <person name="Andreopoulos W."/>
            <person name="He G."/>
            <person name="Johnson J."/>
            <person name="Nolan M."/>
            <person name="Tritt A."/>
            <person name="Barry K.W."/>
            <person name="Grigoriev I.V."/>
            <person name="Nagy L.G."/>
            <person name="Hibbett D."/>
            <person name="Henrissat B."/>
            <person name="Matheny P.B."/>
            <person name="Labbe J."/>
            <person name="Martin F.M."/>
        </authorList>
    </citation>
    <scope>NUCLEOTIDE SEQUENCE</scope>
    <source>
        <strain evidence="1">FP105234-sp</strain>
    </source>
</reference>
<dbReference type="Proteomes" id="UP000814033">
    <property type="component" value="Unassembled WGS sequence"/>
</dbReference>
<name>A0ACB8RNH4_9AGAM</name>
<evidence type="ECO:0000313" key="1">
    <source>
        <dbReference type="EMBL" id="KAI0045462.1"/>
    </source>
</evidence>
<sequence>MVLPRTLRHFGYHSKGVWEHHWEVKILVDAVRRRPELRLFTATRCSSQTTLKQLEGVCREGGVEFGVYANPACFPVSATSVHLS</sequence>
<comment type="caution">
    <text evidence="1">The sequence shown here is derived from an EMBL/GenBank/DDBJ whole genome shotgun (WGS) entry which is preliminary data.</text>
</comment>
<reference evidence="1" key="1">
    <citation type="submission" date="2021-02" db="EMBL/GenBank/DDBJ databases">
        <authorList>
            <consortium name="DOE Joint Genome Institute"/>
            <person name="Ahrendt S."/>
            <person name="Looney B.P."/>
            <person name="Miyauchi S."/>
            <person name="Morin E."/>
            <person name="Drula E."/>
            <person name="Courty P.E."/>
            <person name="Chicoki N."/>
            <person name="Fauchery L."/>
            <person name="Kohler A."/>
            <person name="Kuo A."/>
            <person name="Labutti K."/>
            <person name="Pangilinan J."/>
            <person name="Lipzen A."/>
            <person name="Riley R."/>
            <person name="Andreopoulos W."/>
            <person name="He G."/>
            <person name="Johnson J."/>
            <person name="Barry K.W."/>
            <person name="Grigoriev I.V."/>
            <person name="Nagy L."/>
            <person name="Hibbett D."/>
            <person name="Henrissat B."/>
            <person name="Matheny P.B."/>
            <person name="Labbe J."/>
            <person name="Martin F."/>
        </authorList>
    </citation>
    <scope>NUCLEOTIDE SEQUENCE</scope>
    <source>
        <strain evidence="1">FP105234-sp</strain>
    </source>
</reference>
<keyword evidence="2" id="KW-1185">Reference proteome</keyword>
<evidence type="ECO:0000313" key="2">
    <source>
        <dbReference type="Proteomes" id="UP000814033"/>
    </source>
</evidence>
<organism evidence="1 2">
    <name type="scientific">Auriscalpium vulgare</name>
    <dbReference type="NCBI Taxonomy" id="40419"/>
    <lineage>
        <taxon>Eukaryota</taxon>
        <taxon>Fungi</taxon>
        <taxon>Dikarya</taxon>
        <taxon>Basidiomycota</taxon>
        <taxon>Agaricomycotina</taxon>
        <taxon>Agaricomycetes</taxon>
        <taxon>Russulales</taxon>
        <taxon>Auriscalpiaceae</taxon>
        <taxon>Auriscalpium</taxon>
    </lineage>
</organism>